<dbReference type="RefSeq" id="WP_181505215.1">
    <property type="nucleotide sequence ID" value="NZ_JACDUO010000002.1"/>
</dbReference>
<dbReference type="Pfam" id="PF05124">
    <property type="entry name" value="S_layer_C"/>
    <property type="match status" value="1"/>
</dbReference>
<dbReference type="InterPro" id="IPR012334">
    <property type="entry name" value="Pectin_lyas_fold"/>
</dbReference>
<organism evidence="2 3">
    <name type="scientific">Methanococcus maripaludis</name>
    <name type="common">Methanococcus deltae</name>
    <dbReference type="NCBI Taxonomy" id="39152"/>
    <lineage>
        <taxon>Archaea</taxon>
        <taxon>Methanobacteriati</taxon>
        <taxon>Methanobacteriota</taxon>
        <taxon>Methanomada group</taxon>
        <taxon>Methanococci</taxon>
        <taxon>Methanococcales</taxon>
        <taxon>Methanococcaceae</taxon>
        <taxon>Methanococcus</taxon>
    </lineage>
</organism>
<name>A0A7J9PSJ9_METMI</name>
<dbReference type="Proteomes" id="UP000567099">
    <property type="component" value="Unassembled WGS sequence"/>
</dbReference>
<dbReference type="InterPro" id="IPR022651">
    <property type="entry name" value="S_layer_C"/>
</dbReference>
<proteinExistence type="predicted"/>
<sequence length="419" mass="46509">MKRFLILAIIALSMLVSVSADMYIPEANMTINESGTYVLSEDILTLNETGIWINASNVILDGNNHVVTGNSTSKNTGISVYNANDKIENITIKNLKLKNWSIGVKIGWNVKNITIINCEFEDNEDFLDSYASEQYFYLNTIHENQSAESYTPLASPKLVYTYGGNEYTYRLGNYYEGYNGTGNEEEGVYNGVYVMDGESPFMACDPYPLIKTPENYKIIKTLYPEVELKYEEDGALIGDIFALESRFENYVITDAPVTPTSSSSSGGSGRSYDSDISDEIESKVIKNFVSSATVIYGNEIDENYASQLRERIQNAEGFKISGNAVIVGGPLANGFAKEYNDQFEMSISNDYPGENKGIIQVLKVQDNTGKIVQSYTIVYIAGSDRLGTQAALEYFKTLNELPEGPLMVEWTENGPVVVE</sequence>
<dbReference type="Gene3D" id="2.160.20.10">
    <property type="entry name" value="Single-stranded right-handed beta-helix, Pectin lyase-like"/>
    <property type="match status" value="1"/>
</dbReference>
<dbReference type="AlphaFoldDB" id="A0A7J9PSJ9"/>
<dbReference type="InterPro" id="IPR011050">
    <property type="entry name" value="Pectin_lyase_fold/virulence"/>
</dbReference>
<evidence type="ECO:0000313" key="2">
    <source>
        <dbReference type="EMBL" id="MBA2864479.1"/>
    </source>
</evidence>
<evidence type="ECO:0000259" key="1">
    <source>
        <dbReference type="Pfam" id="PF05124"/>
    </source>
</evidence>
<dbReference type="EMBL" id="JACDUO010000002">
    <property type="protein sequence ID" value="MBA2864479.1"/>
    <property type="molecule type" value="Genomic_DNA"/>
</dbReference>
<dbReference type="SUPFAM" id="SSF51126">
    <property type="entry name" value="Pectin lyase-like"/>
    <property type="match status" value="1"/>
</dbReference>
<protein>
    <recommendedName>
        <fullName evidence="1">S-layer protein outer domain-containing protein</fullName>
    </recommendedName>
</protein>
<gene>
    <name evidence="2" type="ORF">HNP94_001501</name>
</gene>
<accession>A0A7J9PSJ9</accession>
<feature type="domain" description="S-layer protein outer" evidence="1">
    <location>
        <begin position="323"/>
        <end position="393"/>
    </location>
</feature>
<reference evidence="2 3" key="1">
    <citation type="submission" date="2020-07" db="EMBL/GenBank/DDBJ databases">
        <title>Genomic Encyclopedia of Type Strains, Phase IV (KMG-V): Genome sequencing to study the core and pangenomes of soil and plant-associated prokaryotes.</title>
        <authorList>
            <person name="Whitman W."/>
        </authorList>
    </citation>
    <scope>NUCLEOTIDE SEQUENCE [LARGE SCALE GENOMIC DNA]</scope>
    <source>
        <strain evidence="2 3">C13</strain>
    </source>
</reference>
<evidence type="ECO:0000313" key="3">
    <source>
        <dbReference type="Proteomes" id="UP000567099"/>
    </source>
</evidence>
<comment type="caution">
    <text evidence="2">The sequence shown here is derived from an EMBL/GenBank/DDBJ whole genome shotgun (WGS) entry which is preliminary data.</text>
</comment>